<dbReference type="InterPro" id="IPR056002">
    <property type="entry name" value="DUF7580"/>
</dbReference>
<feature type="compositionally biased region" description="Basic and acidic residues" evidence="1">
    <location>
        <begin position="540"/>
        <end position="553"/>
    </location>
</feature>
<protein>
    <recommendedName>
        <fullName evidence="2">DUF7580 domain-containing protein</fullName>
    </recommendedName>
</protein>
<dbReference type="PANTHER" id="PTHR35186">
    <property type="entry name" value="ANK_REP_REGION DOMAIN-CONTAINING PROTEIN"/>
    <property type="match status" value="1"/>
</dbReference>
<reference evidence="3" key="1">
    <citation type="journal article" date="2021" name="IMA Fungus">
        <title>Genomic characterization of three marine fungi, including Emericellopsis atlantica sp. nov. with signatures of a generalist lifestyle and marine biomass degradation.</title>
        <authorList>
            <person name="Hagestad O.C."/>
            <person name="Hou L."/>
            <person name="Andersen J.H."/>
            <person name="Hansen E.H."/>
            <person name="Altermark B."/>
            <person name="Li C."/>
            <person name="Kuhnert E."/>
            <person name="Cox R.J."/>
            <person name="Crous P.W."/>
            <person name="Spatafora J.W."/>
            <person name="Lail K."/>
            <person name="Amirebrahimi M."/>
            <person name="Lipzen A."/>
            <person name="Pangilinan J."/>
            <person name="Andreopoulos W."/>
            <person name="Hayes R.D."/>
            <person name="Ng V."/>
            <person name="Grigoriev I.V."/>
            <person name="Jackson S.A."/>
            <person name="Sutton T.D.S."/>
            <person name="Dobson A.D.W."/>
            <person name="Rama T."/>
        </authorList>
    </citation>
    <scope>NUCLEOTIDE SEQUENCE</scope>
    <source>
        <strain evidence="3">TRa018bII</strain>
    </source>
</reference>
<dbReference type="EMBL" id="MU251582">
    <property type="protein sequence ID" value="KAG9231768.1"/>
    <property type="molecule type" value="Genomic_DNA"/>
</dbReference>
<dbReference type="Proteomes" id="UP000824998">
    <property type="component" value="Unassembled WGS sequence"/>
</dbReference>
<evidence type="ECO:0000313" key="3">
    <source>
        <dbReference type="EMBL" id="KAG9231768.1"/>
    </source>
</evidence>
<gene>
    <name evidence="3" type="ORF">BJ875DRAFT_468556</name>
</gene>
<feature type="domain" description="DUF7580" evidence="2">
    <location>
        <begin position="408"/>
        <end position="533"/>
    </location>
</feature>
<proteinExistence type="predicted"/>
<keyword evidence="4" id="KW-1185">Reference proteome</keyword>
<organism evidence="3 4">
    <name type="scientific">Amylocarpus encephaloides</name>
    <dbReference type="NCBI Taxonomy" id="45428"/>
    <lineage>
        <taxon>Eukaryota</taxon>
        <taxon>Fungi</taxon>
        <taxon>Dikarya</taxon>
        <taxon>Ascomycota</taxon>
        <taxon>Pezizomycotina</taxon>
        <taxon>Leotiomycetes</taxon>
        <taxon>Helotiales</taxon>
        <taxon>Helotiales incertae sedis</taxon>
        <taxon>Amylocarpus</taxon>
    </lineage>
</organism>
<sequence length="578" mass="65271">MSGFEVVGVMLGGLPLIISTAERYRKGSEPFLKWRRFRTEFRTFINNVDLEKQMFDAIANRLLQQTDLPAERKDALLTGHEPDGWYQTEVQESFKRRLAASYDVFLYLLEAIGEDYIQLEAMMSLKDGSVEWANPDEDQWNYQRKRISHSFNKKGTVTVASLGDKNRKLRDLLDALDLGASPRHYNERTTTTSKDTTWARIFDCIRCQAGSLHLALKNGWKCGCEMPHLTALQLQTRASGGWTSQFIMAFSSKSHQQKTLDAEKKLMITVKQSQVIDPSMATRPQPKPLQDANVTKINLLRAKFDTKHSHQVFASSQSLPSLESPVQNLGLGGTAGSAFYTIAQVTSGPSKTSISELWRSKKPKKSVRIVAPLPVGVQKDGTIITPIETVSQLSPSHLEISAGERSGIETKNEDLCSTLETSCPRLSCLGYLPDGEDRHHQLRSLRSSVPLSTSYVLINLEKLLDHGTRPSLTRKQRFRLAVTLASSLLQLQTTPWLTEKLEKKDIFFEYCGRDVDAEHPYIYHFFPSSTSPSATPSKLDTSKNKNGLRDKNKPQASWYPSFTIVFWSSNREPNRHQR</sequence>
<feature type="region of interest" description="Disordered" evidence="1">
    <location>
        <begin position="529"/>
        <end position="555"/>
    </location>
</feature>
<dbReference type="PANTHER" id="PTHR35186:SF4">
    <property type="entry name" value="PRION-INHIBITION AND PROPAGATION HELO DOMAIN-CONTAINING PROTEIN"/>
    <property type="match status" value="1"/>
</dbReference>
<dbReference type="Pfam" id="PF24476">
    <property type="entry name" value="DUF7580"/>
    <property type="match status" value="1"/>
</dbReference>
<dbReference type="AlphaFoldDB" id="A0A9P7YEX7"/>
<dbReference type="OrthoDB" id="3565018at2759"/>
<comment type="caution">
    <text evidence="3">The sequence shown here is derived from an EMBL/GenBank/DDBJ whole genome shotgun (WGS) entry which is preliminary data.</text>
</comment>
<evidence type="ECO:0000256" key="1">
    <source>
        <dbReference type="SAM" id="MobiDB-lite"/>
    </source>
</evidence>
<evidence type="ECO:0000259" key="2">
    <source>
        <dbReference type="Pfam" id="PF24476"/>
    </source>
</evidence>
<accession>A0A9P7YEX7</accession>
<evidence type="ECO:0000313" key="4">
    <source>
        <dbReference type="Proteomes" id="UP000824998"/>
    </source>
</evidence>
<name>A0A9P7YEX7_9HELO</name>